<dbReference type="AlphaFoldDB" id="A0A256F6P5"/>
<organism evidence="1 2">
    <name type="scientific">Brucella grignonensis</name>
    <dbReference type="NCBI Taxonomy" id="94627"/>
    <lineage>
        <taxon>Bacteria</taxon>
        <taxon>Pseudomonadati</taxon>
        <taxon>Pseudomonadota</taxon>
        <taxon>Alphaproteobacteria</taxon>
        <taxon>Hyphomicrobiales</taxon>
        <taxon>Brucellaceae</taxon>
        <taxon>Brucella/Ochrobactrum group</taxon>
        <taxon>Brucella</taxon>
    </lineage>
</organism>
<dbReference type="Proteomes" id="UP000216478">
    <property type="component" value="Unassembled WGS sequence"/>
</dbReference>
<evidence type="ECO:0000313" key="1">
    <source>
        <dbReference type="EMBL" id="OYR10508.1"/>
    </source>
</evidence>
<proteinExistence type="predicted"/>
<sequence>MFASIQRDELMHNFAVYASRDVLFPLAHCNIRSAKDEVAKAIHPHLRTGTH</sequence>
<protein>
    <submittedName>
        <fullName evidence="1">Uncharacterized protein</fullName>
    </submittedName>
</protein>
<comment type="caution">
    <text evidence="1">The sequence shown here is derived from an EMBL/GenBank/DDBJ whole genome shotgun (WGS) entry which is preliminary data.</text>
</comment>
<dbReference type="EMBL" id="NNRL01000163">
    <property type="protein sequence ID" value="OYR10508.1"/>
    <property type="molecule type" value="Genomic_DNA"/>
</dbReference>
<evidence type="ECO:0000313" key="2">
    <source>
        <dbReference type="Proteomes" id="UP000216478"/>
    </source>
</evidence>
<gene>
    <name evidence="1" type="ORF">CEV33_1970</name>
</gene>
<name>A0A256F6P5_9HYPH</name>
<accession>A0A256F6P5</accession>
<reference evidence="1 2" key="1">
    <citation type="submission" date="2017-07" db="EMBL/GenBank/DDBJ databases">
        <title>Phylogenetic study on the rhizospheric bacterium Ochrobactrum sp. A44.</title>
        <authorList>
            <person name="Krzyzanowska D.M."/>
            <person name="Ossowicki A."/>
            <person name="Rajewska M."/>
            <person name="Maciag T."/>
            <person name="Kaczynski Z."/>
            <person name="Czerwicka M."/>
            <person name="Jafra S."/>
        </authorList>
    </citation>
    <scope>NUCLEOTIDE SEQUENCE [LARGE SCALE GENOMIC DNA]</scope>
    <source>
        <strain evidence="1 2">OgA9a</strain>
    </source>
</reference>
<keyword evidence="2" id="KW-1185">Reference proteome</keyword>